<gene>
    <name evidence="2" type="ORF">LAX5112_01793</name>
</gene>
<accession>A0A0M7A0Q3</accession>
<dbReference type="RefSeq" id="WP_055671518.1">
    <property type="nucleotide sequence ID" value="NZ_CXWD01000006.1"/>
</dbReference>
<keyword evidence="1" id="KW-1133">Transmembrane helix</keyword>
<evidence type="ECO:0000313" key="2">
    <source>
        <dbReference type="EMBL" id="CTQ68575.1"/>
    </source>
</evidence>
<keyword evidence="3" id="KW-1185">Reference proteome</keyword>
<evidence type="ECO:0008006" key="4">
    <source>
        <dbReference type="Google" id="ProtNLM"/>
    </source>
</evidence>
<dbReference type="OrthoDB" id="8479024at2"/>
<dbReference type="STRING" id="388408.LAX5112_01793"/>
<name>A0A0M7A0Q3_9HYPH</name>
<evidence type="ECO:0000313" key="3">
    <source>
        <dbReference type="Proteomes" id="UP000053235"/>
    </source>
</evidence>
<feature type="transmembrane region" description="Helical" evidence="1">
    <location>
        <begin position="12"/>
        <end position="32"/>
    </location>
</feature>
<keyword evidence="1" id="KW-0812">Transmembrane</keyword>
<dbReference type="AlphaFoldDB" id="A0A0M7A0Q3"/>
<dbReference type="EMBL" id="CXWD01000006">
    <property type="protein sequence ID" value="CTQ68575.1"/>
    <property type="molecule type" value="Genomic_DNA"/>
</dbReference>
<evidence type="ECO:0000256" key="1">
    <source>
        <dbReference type="SAM" id="Phobius"/>
    </source>
</evidence>
<dbReference type="InterPro" id="IPR010865">
    <property type="entry name" value="DUF1499"/>
</dbReference>
<keyword evidence="1" id="KW-0472">Membrane</keyword>
<reference evidence="3" key="1">
    <citation type="submission" date="2015-07" db="EMBL/GenBank/DDBJ databases">
        <authorList>
            <person name="Rodrigo-Torres Lidia"/>
            <person name="Arahal R.David."/>
        </authorList>
    </citation>
    <scope>NUCLEOTIDE SEQUENCE [LARGE SCALE GENOMIC DNA]</scope>
    <source>
        <strain evidence="3">CECT 5112</strain>
    </source>
</reference>
<dbReference type="Proteomes" id="UP000053235">
    <property type="component" value="Unassembled WGS sequence"/>
</dbReference>
<proteinExistence type="predicted"/>
<dbReference type="Pfam" id="PF07386">
    <property type="entry name" value="DUF1499"/>
    <property type="match status" value="1"/>
</dbReference>
<sequence>MNGLQLSLGSSWFWGLVALVAVLCGVGAVLFFRFVPVTRADVPAVTTRFAAGDTELAGGFYAVRPLEAVDLSALERQISQTARSRRVSGSLDDLPLVFVHRSLVWGFPDVTQVWVEGDFVHIYSHLVYGGSDLGVNRDRMVGWFEALGI</sequence>
<protein>
    <recommendedName>
        <fullName evidence="4">DUF1499 domain-containing protein</fullName>
    </recommendedName>
</protein>
<organism evidence="2 3">
    <name type="scientific">Roseibium alexandrii</name>
    <dbReference type="NCBI Taxonomy" id="388408"/>
    <lineage>
        <taxon>Bacteria</taxon>
        <taxon>Pseudomonadati</taxon>
        <taxon>Pseudomonadota</taxon>
        <taxon>Alphaproteobacteria</taxon>
        <taxon>Hyphomicrobiales</taxon>
        <taxon>Stappiaceae</taxon>
        <taxon>Roseibium</taxon>
    </lineage>
</organism>